<dbReference type="SUPFAM" id="SSF69635">
    <property type="entry name" value="Type III secretory system chaperone-like"/>
    <property type="match status" value="1"/>
</dbReference>
<feature type="signal peptide" evidence="1">
    <location>
        <begin position="1"/>
        <end position="18"/>
    </location>
</feature>
<comment type="caution">
    <text evidence="2">The sequence shown here is derived from an EMBL/GenBank/DDBJ whole genome shotgun (WGS) entry which is preliminary data.</text>
</comment>
<keyword evidence="1" id="KW-0732">Signal</keyword>
<sequence>MKNLLFLFLSLMLLTVHSQDMTNEKLLEIIKAHTDTVHGSTGNWQFKYQNVMMICITDINSNRLRFMSPITESSQLNKELLLDAMTANFHSALDVRYAISNGIVWSVYIHPLRETNTQLLVSAIDQVYQAAVTFGTTFSSTRFLFGGKSILKKNAPSQKQPHINRL</sequence>
<accession>A0ABW5NBS4</accession>
<evidence type="ECO:0000256" key="1">
    <source>
        <dbReference type="SAM" id="SignalP"/>
    </source>
</evidence>
<proteinExistence type="predicted"/>
<feature type="chain" id="PRO_5046440909" description="YbjN domain-containing protein" evidence="1">
    <location>
        <begin position="19"/>
        <end position="166"/>
    </location>
</feature>
<gene>
    <name evidence="2" type="ORF">ACFSTE_16875</name>
</gene>
<name>A0ABW5NBS4_9FLAO</name>
<dbReference type="Gene3D" id="3.30.1460.10">
    <property type="match status" value="1"/>
</dbReference>
<evidence type="ECO:0008006" key="4">
    <source>
        <dbReference type="Google" id="ProtNLM"/>
    </source>
</evidence>
<evidence type="ECO:0000313" key="2">
    <source>
        <dbReference type="EMBL" id="MFD2592512.1"/>
    </source>
</evidence>
<dbReference type="RefSeq" id="WP_378298300.1">
    <property type="nucleotide sequence ID" value="NZ_JBHULX010000039.1"/>
</dbReference>
<organism evidence="2 3">
    <name type="scientific">Aquimarina hainanensis</name>
    <dbReference type="NCBI Taxonomy" id="1578017"/>
    <lineage>
        <taxon>Bacteria</taxon>
        <taxon>Pseudomonadati</taxon>
        <taxon>Bacteroidota</taxon>
        <taxon>Flavobacteriia</taxon>
        <taxon>Flavobacteriales</taxon>
        <taxon>Flavobacteriaceae</taxon>
        <taxon>Aquimarina</taxon>
    </lineage>
</organism>
<dbReference type="EMBL" id="JBHULX010000039">
    <property type="protein sequence ID" value="MFD2592512.1"/>
    <property type="molecule type" value="Genomic_DNA"/>
</dbReference>
<protein>
    <recommendedName>
        <fullName evidence="4">YbjN domain-containing protein</fullName>
    </recommendedName>
</protein>
<dbReference type="Proteomes" id="UP001597459">
    <property type="component" value="Unassembled WGS sequence"/>
</dbReference>
<keyword evidence="3" id="KW-1185">Reference proteome</keyword>
<reference evidence="3" key="1">
    <citation type="journal article" date="2019" name="Int. J. Syst. Evol. Microbiol.">
        <title>The Global Catalogue of Microorganisms (GCM) 10K type strain sequencing project: providing services to taxonomists for standard genome sequencing and annotation.</title>
        <authorList>
            <consortium name="The Broad Institute Genomics Platform"/>
            <consortium name="The Broad Institute Genome Sequencing Center for Infectious Disease"/>
            <person name="Wu L."/>
            <person name="Ma J."/>
        </authorList>
    </citation>
    <scope>NUCLEOTIDE SEQUENCE [LARGE SCALE GENOMIC DNA]</scope>
    <source>
        <strain evidence="3">KCTC 42423</strain>
    </source>
</reference>
<evidence type="ECO:0000313" key="3">
    <source>
        <dbReference type="Proteomes" id="UP001597459"/>
    </source>
</evidence>